<dbReference type="PANTHER" id="PTHR47934:SF6">
    <property type="entry name" value="MITOCHONDRIAL GROUP I INTRON SPLICING FACTOR CCM1-RELATED"/>
    <property type="match status" value="1"/>
</dbReference>
<comment type="caution">
    <text evidence="3">The sequence shown here is derived from an EMBL/GenBank/DDBJ whole genome shotgun (WGS) entry which is preliminary data.</text>
</comment>
<feature type="repeat" description="PPR" evidence="1">
    <location>
        <begin position="238"/>
        <end position="272"/>
    </location>
</feature>
<proteinExistence type="predicted"/>
<feature type="compositionally biased region" description="Basic residues" evidence="2">
    <location>
        <begin position="328"/>
        <end position="344"/>
    </location>
</feature>
<dbReference type="AlphaFoldDB" id="A0A8H7BLF4"/>
<evidence type="ECO:0008006" key="5">
    <source>
        <dbReference type="Google" id="ProtNLM"/>
    </source>
</evidence>
<dbReference type="InterPro" id="IPR051114">
    <property type="entry name" value="Mito_RNA_Proc_CCM1"/>
</dbReference>
<evidence type="ECO:0000256" key="2">
    <source>
        <dbReference type="SAM" id="MobiDB-lite"/>
    </source>
</evidence>
<dbReference type="Gene3D" id="1.25.40.10">
    <property type="entry name" value="Tetratricopeptide repeat domain"/>
    <property type="match status" value="1"/>
</dbReference>
<reference evidence="3" key="1">
    <citation type="submission" date="2020-01" db="EMBL/GenBank/DDBJ databases">
        <title>Genome Sequencing of Three Apophysomyces-Like Fungal Strains Confirms a Novel Fungal Genus in the Mucoromycota with divergent Burkholderia-like Endosymbiotic Bacteria.</title>
        <authorList>
            <person name="Stajich J.E."/>
            <person name="Macias A.M."/>
            <person name="Carter-House D."/>
            <person name="Lovett B."/>
            <person name="Kasson L.R."/>
            <person name="Berry K."/>
            <person name="Grigoriev I."/>
            <person name="Chang Y."/>
            <person name="Spatafora J."/>
            <person name="Kasson M.T."/>
        </authorList>
    </citation>
    <scope>NUCLEOTIDE SEQUENCE</scope>
    <source>
        <strain evidence="3">NRRL A-21654</strain>
    </source>
</reference>
<sequence length="375" mass="43606">MRHITGRALSLFISLFSQDARPPIRRRLFSSATYSVSDLCTGCRQRLFPVWQTARTTAPCQQSRWSSSSLTTAMQKESTEQTIPIHVRRLTQSRAIIALASRGRVDEALDSYLELFQDGNFPTKEALYQLTFSLYRSSHLKGLYAVHHTLLAYYRLHPPSGRRLRAMIYMYTMMIDLLSRQQRNSTEAIQKLCKEMASFGLRGNVVFYNVLIKSFIAQNDKEGVQAMFDELCKHTEPTLHTYSMLMRASAQRQDLDHVLELVDDMDQRQRVPDRVMVSVLVQTLCILNQFDAAIRFVKGIDDINTELLGPKYRKDLLESIEWKKEQRRQRKIHWKKKKSTKKREKSLASSTPRLEEGEEEEGIEKASRRQLYAMK</sequence>
<dbReference type="InterPro" id="IPR011990">
    <property type="entry name" value="TPR-like_helical_dom_sf"/>
</dbReference>
<dbReference type="GO" id="GO:0003729">
    <property type="term" value="F:mRNA binding"/>
    <property type="evidence" value="ECO:0007669"/>
    <property type="project" value="TreeGrafter"/>
</dbReference>
<evidence type="ECO:0000313" key="3">
    <source>
        <dbReference type="EMBL" id="KAF7723577.1"/>
    </source>
</evidence>
<dbReference type="PANTHER" id="PTHR47934">
    <property type="entry name" value="PENTATRICOPEPTIDE REPEAT-CONTAINING PROTEIN PET309, MITOCHONDRIAL"/>
    <property type="match status" value="1"/>
</dbReference>
<dbReference type="PROSITE" id="PS51375">
    <property type="entry name" value="PPR"/>
    <property type="match status" value="1"/>
</dbReference>
<evidence type="ECO:0000256" key="1">
    <source>
        <dbReference type="PROSITE-ProRule" id="PRU00708"/>
    </source>
</evidence>
<dbReference type="NCBIfam" id="TIGR00756">
    <property type="entry name" value="PPR"/>
    <property type="match status" value="1"/>
</dbReference>
<feature type="region of interest" description="Disordered" evidence="2">
    <location>
        <begin position="328"/>
        <end position="375"/>
    </location>
</feature>
<organism evidence="3 4">
    <name type="scientific">Apophysomyces ossiformis</name>
    <dbReference type="NCBI Taxonomy" id="679940"/>
    <lineage>
        <taxon>Eukaryota</taxon>
        <taxon>Fungi</taxon>
        <taxon>Fungi incertae sedis</taxon>
        <taxon>Mucoromycota</taxon>
        <taxon>Mucoromycotina</taxon>
        <taxon>Mucoromycetes</taxon>
        <taxon>Mucorales</taxon>
        <taxon>Mucorineae</taxon>
        <taxon>Mucoraceae</taxon>
        <taxon>Apophysomyces</taxon>
    </lineage>
</organism>
<evidence type="ECO:0000313" key="4">
    <source>
        <dbReference type="Proteomes" id="UP000605846"/>
    </source>
</evidence>
<dbReference type="GO" id="GO:0007005">
    <property type="term" value="P:mitochondrion organization"/>
    <property type="evidence" value="ECO:0007669"/>
    <property type="project" value="TreeGrafter"/>
</dbReference>
<dbReference type="InterPro" id="IPR002885">
    <property type="entry name" value="PPR_rpt"/>
</dbReference>
<keyword evidence="4" id="KW-1185">Reference proteome</keyword>
<name>A0A8H7BLF4_9FUNG</name>
<dbReference type="OrthoDB" id="185373at2759"/>
<accession>A0A8H7BLF4</accession>
<dbReference type="Pfam" id="PF13812">
    <property type="entry name" value="PPR_3"/>
    <property type="match status" value="1"/>
</dbReference>
<dbReference type="GO" id="GO:0006396">
    <property type="term" value="P:RNA processing"/>
    <property type="evidence" value="ECO:0007669"/>
    <property type="project" value="TreeGrafter"/>
</dbReference>
<dbReference type="Proteomes" id="UP000605846">
    <property type="component" value="Unassembled WGS sequence"/>
</dbReference>
<gene>
    <name evidence="3" type="ORF">EC973_001818</name>
</gene>
<dbReference type="GO" id="GO:0005739">
    <property type="term" value="C:mitochondrion"/>
    <property type="evidence" value="ECO:0007669"/>
    <property type="project" value="TreeGrafter"/>
</dbReference>
<dbReference type="EMBL" id="JABAYA010000146">
    <property type="protein sequence ID" value="KAF7723577.1"/>
    <property type="molecule type" value="Genomic_DNA"/>
</dbReference>
<protein>
    <recommendedName>
        <fullName evidence="5">Pentatricopeptide repeat protein</fullName>
    </recommendedName>
</protein>